<keyword evidence="3" id="KW-1185">Reference proteome</keyword>
<reference evidence="2" key="3">
    <citation type="submission" date="2016-12" db="EMBL/GenBank/DDBJ databases">
        <title>Annotation of the draft genome assembly of Crocosphaera watsonii WH 8501.</title>
        <authorList>
            <consortium name="US DOE Joint Genome Institute (JGI-ORNL)"/>
            <person name="Larimer F."/>
            <person name="Land M."/>
        </authorList>
    </citation>
    <scope>NUCLEOTIDE SEQUENCE</scope>
    <source>
        <strain evidence="2">WH 8501</strain>
    </source>
</reference>
<evidence type="ECO:0000313" key="3">
    <source>
        <dbReference type="Proteomes" id="UP000003922"/>
    </source>
</evidence>
<dbReference type="KEGG" id="cwa:CwatDRAFT_0517"/>
<evidence type="ECO:0000313" key="2">
    <source>
        <dbReference type="EMBL" id="EAM47922.1"/>
    </source>
</evidence>
<evidence type="ECO:0000259" key="1">
    <source>
        <dbReference type="Pfam" id="PF15919"/>
    </source>
</evidence>
<dbReference type="InterPro" id="IPR051404">
    <property type="entry name" value="TA_system_antitoxin"/>
</dbReference>
<dbReference type="SUPFAM" id="SSF143100">
    <property type="entry name" value="TTHA1013/TTHA0281-like"/>
    <property type="match status" value="1"/>
</dbReference>
<dbReference type="Gene3D" id="3.30.160.250">
    <property type="match status" value="1"/>
</dbReference>
<feature type="domain" description="HicB-like antitoxin of toxin-antitoxin system" evidence="1">
    <location>
        <begin position="18"/>
        <end position="75"/>
    </location>
</feature>
<dbReference type="InterPro" id="IPR031807">
    <property type="entry name" value="HicB-like"/>
</dbReference>
<proteinExistence type="predicted"/>
<dbReference type="OrthoDB" id="5419659at2"/>
<name>Q4BVJ5_CROWT</name>
<dbReference type="Proteomes" id="UP000003922">
    <property type="component" value="Unassembled WGS sequence"/>
</dbReference>
<dbReference type="AlphaFoldDB" id="Q4BVJ5"/>
<protein>
    <recommendedName>
        <fullName evidence="1">HicB-like antitoxin of toxin-antitoxin system domain-containing protein</fullName>
    </recommendedName>
</protein>
<dbReference type="InterPro" id="IPR035069">
    <property type="entry name" value="TTHA1013/TTHA0281-like"/>
</dbReference>
<comment type="caution">
    <text evidence="2">The sequence shown here is derived from an EMBL/GenBank/DDBJ whole genome shotgun (WGS) entry which is preliminary data.</text>
</comment>
<accession>Q4BVJ5</accession>
<dbReference type="EMBL" id="AADV02000205">
    <property type="protein sequence ID" value="EAM47922.1"/>
    <property type="molecule type" value="Genomic_DNA"/>
</dbReference>
<dbReference type="PANTHER" id="PTHR34504">
    <property type="entry name" value="ANTITOXIN HICB"/>
    <property type="match status" value="1"/>
</dbReference>
<dbReference type="Pfam" id="PF15919">
    <property type="entry name" value="HicB_lk_antitox"/>
    <property type="match status" value="1"/>
</dbReference>
<reference evidence="2" key="2">
    <citation type="submission" date="2005-06" db="EMBL/GenBank/DDBJ databases">
        <title>Sequencing of the draft genome and assembly of Crocosphaera watsonii WH 8501.</title>
        <authorList>
            <consortium name="US DOE Joint Genome Institute (JGI-PGF)"/>
            <person name="Copeland A."/>
            <person name="Lucas S."/>
            <person name="Lapidus A."/>
            <person name="Barry K."/>
            <person name="Detter C."/>
            <person name="Glavina T."/>
            <person name="Hammon N."/>
            <person name="Israni S."/>
            <person name="Pitluck S."/>
            <person name="Richardson P."/>
        </authorList>
    </citation>
    <scope>NUCLEOTIDE SEQUENCE [LARGE SCALE GENOMIC DNA]</scope>
    <source>
        <strain evidence="2">WH 8501</strain>
    </source>
</reference>
<reference evidence="2" key="1">
    <citation type="submission" date="2004-02" db="EMBL/GenBank/DDBJ databases">
        <authorList>
            <consortium name="DOE Joint Genome Institute"/>
        </authorList>
    </citation>
    <scope>NUCLEOTIDE SEQUENCE [LARGE SCALE GENOMIC DNA]</scope>
    <source>
        <strain evidence="2">WH 8501</strain>
    </source>
</reference>
<gene>
    <name evidence="2" type="ORF">CwatDRAFT_0517</name>
</gene>
<dbReference type="RefSeq" id="WP_007308260.1">
    <property type="nucleotide sequence ID" value="NZ_AADV02000205.1"/>
</dbReference>
<dbReference type="PANTHER" id="PTHR34504:SF2">
    <property type="entry name" value="UPF0150 PROTEIN SSL0259"/>
    <property type="match status" value="1"/>
</dbReference>
<sequence length="79" mass="8953">MKTPASLQTLEDYLTLNYPITFYPEKEGGYTVMIQDLPGCISTGETLTEAMDNILDAKQQWLKAAIQYQDPIPLPEERT</sequence>
<organism evidence="2 3">
    <name type="scientific">Crocosphaera watsonii WH 8501</name>
    <dbReference type="NCBI Taxonomy" id="165597"/>
    <lineage>
        <taxon>Bacteria</taxon>
        <taxon>Bacillati</taxon>
        <taxon>Cyanobacteriota</taxon>
        <taxon>Cyanophyceae</taxon>
        <taxon>Oscillatoriophycideae</taxon>
        <taxon>Chroococcales</taxon>
        <taxon>Aphanothecaceae</taxon>
        <taxon>Crocosphaera</taxon>
    </lineage>
</organism>